<gene>
    <name evidence="1" type="ORF">EUA04_11525</name>
</gene>
<evidence type="ECO:0000313" key="1">
    <source>
        <dbReference type="EMBL" id="TDL10510.1"/>
    </source>
</evidence>
<dbReference type="Pfam" id="PF06013">
    <property type="entry name" value="WXG100"/>
    <property type="match status" value="1"/>
</dbReference>
<reference evidence="1 2" key="1">
    <citation type="submission" date="2019-01" db="EMBL/GenBank/DDBJ databases">
        <title>High-quality-draft genome sequences of five non-tuberculosis mycobacteriaceae isolated from a nosocomial environment.</title>
        <authorList>
            <person name="Tiago I."/>
            <person name="Alarico S."/>
            <person name="Pereira S.G."/>
            <person name="Coelho C."/>
            <person name="Maranha A."/>
            <person name="Empadinhas N."/>
        </authorList>
    </citation>
    <scope>NUCLEOTIDE SEQUENCE [LARGE SCALE GENOMIC DNA]</scope>
    <source>
        <strain evidence="1 2">22DIII</strain>
    </source>
</reference>
<accession>A0A4R5XAZ4</accession>
<comment type="caution">
    <text evidence="1">The sequence shown here is derived from an EMBL/GenBank/DDBJ whole genome shotgun (WGS) entry which is preliminary data.</text>
</comment>
<dbReference type="SUPFAM" id="SSF140453">
    <property type="entry name" value="EsxAB dimer-like"/>
    <property type="match status" value="1"/>
</dbReference>
<sequence length="126" mass="13011">MGVQTPLAKIVSLSTGFLVELEGVVNLSRLQVSTSELVAVSSELDTLAQQLRSGLGTLDADISDVLGAGWSGDAATAYGQVWQDWHEGAAQVIEGLTRMSGLLQDAAERYSATDVSSGDDISGAGV</sequence>
<organism evidence="1 2">
    <name type="scientific">Mycolicibacterium obuense</name>
    <dbReference type="NCBI Taxonomy" id="1807"/>
    <lineage>
        <taxon>Bacteria</taxon>
        <taxon>Bacillati</taxon>
        <taxon>Actinomycetota</taxon>
        <taxon>Actinomycetes</taxon>
        <taxon>Mycobacteriales</taxon>
        <taxon>Mycobacteriaceae</taxon>
        <taxon>Mycolicibacterium</taxon>
    </lineage>
</organism>
<protein>
    <submittedName>
        <fullName evidence="1">WXG100 family type VII secretion target</fullName>
    </submittedName>
</protein>
<proteinExistence type="predicted"/>
<dbReference type="AlphaFoldDB" id="A0A4R5XAZ4"/>
<dbReference type="InterPro" id="IPR010310">
    <property type="entry name" value="T7SS_ESAT-6-like"/>
</dbReference>
<dbReference type="Proteomes" id="UP000294952">
    <property type="component" value="Unassembled WGS sequence"/>
</dbReference>
<dbReference type="NCBIfam" id="TIGR03930">
    <property type="entry name" value="WXG100_ESAT6"/>
    <property type="match status" value="1"/>
</dbReference>
<dbReference type="EMBL" id="SDLP01000002">
    <property type="protein sequence ID" value="TDL10510.1"/>
    <property type="molecule type" value="Genomic_DNA"/>
</dbReference>
<evidence type="ECO:0000313" key="2">
    <source>
        <dbReference type="Proteomes" id="UP000294952"/>
    </source>
</evidence>
<dbReference type="InterPro" id="IPR036689">
    <property type="entry name" value="ESAT-6-like_sf"/>
</dbReference>
<dbReference type="Gene3D" id="1.10.287.1060">
    <property type="entry name" value="ESAT-6-like"/>
    <property type="match status" value="1"/>
</dbReference>
<name>A0A4R5XAZ4_9MYCO</name>